<dbReference type="Proteomes" id="UP000324800">
    <property type="component" value="Unassembled WGS sequence"/>
</dbReference>
<proteinExistence type="predicted"/>
<dbReference type="AlphaFoldDB" id="A0A5J4W2M7"/>
<evidence type="ECO:0000313" key="1">
    <source>
        <dbReference type="EMBL" id="KAA6388769.1"/>
    </source>
</evidence>
<evidence type="ECO:0000313" key="2">
    <source>
        <dbReference type="Proteomes" id="UP000324800"/>
    </source>
</evidence>
<organism evidence="1 2">
    <name type="scientific">Streblomastix strix</name>
    <dbReference type="NCBI Taxonomy" id="222440"/>
    <lineage>
        <taxon>Eukaryota</taxon>
        <taxon>Metamonada</taxon>
        <taxon>Preaxostyla</taxon>
        <taxon>Oxymonadida</taxon>
        <taxon>Streblomastigidae</taxon>
        <taxon>Streblomastix</taxon>
    </lineage>
</organism>
<sequence>MHDTPSAHTYRVISNCNVQTRRYAHVWYIDILFNHRVRQPTDQIFTNQDLQIKLASLLQSVCFLIISEIPELDLIHSNFNIGYQTAIVTLSPNSASLVVDACFIEYAVKPTIPTFLIRKLRSSEIYAINIDFHYSFRNSEEKVVISQRKFSLNRLNHEKIVTLGQMFSIPVLRTSNCSKALVVLGESVTMAV</sequence>
<accession>A0A5J4W2M7</accession>
<protein>
    <submittedName>
        <fullName evidence="1">Uncharacterized protein</fullName>
    </submittedName>
</protein>
<dbReference type="EMBL" id="SNRW01003853">
    <property type="protein sequence ID" value="KAA6388769.1"/>
    <property type="molecule type" value="Genomic_DNA"/>
</dbReference>
<comment type="caution">
    <text evidence="1">The sequence shown here is derived from an EMBL/GenBank/DDBJ whole genome shotgun (WGS) entry which is preliminary data.</text>
</comment>
<name>A0A5J4W2M7_9EUKA</name>
<reference evidence="1 2" key="1">
    <citation type="submission" date="2019-03" db="EMBL/GenBank/DDBJ databases">
        <title>Single cell metagenomics reveals metabolic interactions within the superorganism composed of flagellate Streblomastix strix and complex community of Bacteroidetes bacteria on its surface.</title>
        <authorList>
            <person name="Treitli S.C."/>
            <person name="Kolisko M."/>
            <person name="Husnik F."/>
            <person name="Keeling P."/>
            <person name="Hampl V."/>
        </authorList>
    </citation>
    <scope>NUCLEOTIDE SEQUENCE [LARGE SCALE GENOMIC DNA]</scope>
    <source>
        <strain evidence="1">ST1C</strain>
    </source>
</reference>
<gene>
    <name evidence="1" type="ORF">EZS28_015700</name>
</gene>